<keyword evidence="2" id="KW-0963">Cytoplasm</keyword>
<accession>A0ABT9W5A3</accession>
<dbReference type="Gene3D" id="3.40.50.2300">
    <property type="match status" value="1"/>
</dbReference>
<feature type="domain" description="Response regulatory" evidence="11">
    <location>
        <begin position="5"/>
        <end position="118"/>
    </location>
</feature>
<dbReference type="InterPro" id="IPR039420">
    <property type="entry name" value="WalR-like"/>
</dbReference>
<keyword evidence="7" id="KW-0010">Activator</keyword>
<keyword evidence="14" id="KW-1185">Reference proteome</keyword>
<evidence type="ECO:0000256" key="7">
    <source>
        <dbReference type="ARBA" id="ARBA00023159"/>
    </source>
</evidence>
<name>A0ABT9W5A3_9BACI</name>
<dbReference type="Pfam" id="PF00072">
    <property type="entry name" value="Response_reg"/>
    <property type="match status" value="1"/>
</dbReference>
<evidence type="ECO:0000256" key="4">
    <source>
        <dbReference type="ARBA" id="ARBA00023012"/>
    </source>
</evidence>
<dbReference type="InterPro" id="IPR016032">
    <property type="entry name" value="Sig_transdc_resp-reg_C-effctor"/>
</dbReference>
<keyword evidence="6 10" id="KW-0238">DNA-binding</keyword>
<keyword evidence="8" id="KW-0804">Transcription</keyword>
<keyword evidence="4" id="KW-0902">Two-component regulatory system</keyword>
<evidence type="ECO:0000313" key="13">
    <source>
        <dbReference type="EMBL" id="MDQ0168423.1"/>
    </source>
</evidence>
<keyword evidence="5" id="KW-0805">Transcription regulation</keyword>
<dbReference type="SUPFAM" id="SSF52172">
    <property type="entry name" value="CheY-like"/>
    <property type="match status" value="1"/>
</dbReference>
<evidence type="ECO:0000256" key="5">
    <source>
        <dbReference type="ARBA" id="ARBA00023015"/>
    </source>
</evidence>
<dbReference type="CDD" id="cd00383">
    <property type="entry name" value="trans_reg_C"/>
    <property type="match status" value="1"/>
</dbReference>
<evidence type="ECO:0000256" key="2">
    <source>
        <dbReference type="ARBA" id="ARBA00022490"/>
    </source>
</evidence>
<dbReference type="Gene3D" id="6.10.250.690">
    <property type="match status" value="1"/>
</dbReference>
<dbReference type="Gene3D" id="1.10.10.10">
    <property type="entry name" value="Winged helix-like DNA-binding domain superfamily/Winged helix DNA-binding domain"/>
    <property type="match status" value="1"/>
</dbReference>
<sequence>MTPFKVMLADEDSLTRDLLRLYLSQEGIMVSEESDGQAALQKALSSDLNLIVYDLMLPGIDGFEFCSQIHEQKRTPILILTEKDEEGDRLNGFKAGADDYVTKPFSPREIVHRIFAIIKRTAKIAPGYKTKTFSASSTIIFPKLVIEPFTRKVFVNDTHIELTFIEYELLYYLAQHAGKALSREHLLAHVWKYDHIRDCRTVDTHVKRVRHKLNAISPDVGSYIQTIRGVGYRMEALYPL</sequence>
<feature type="DNA-binding region" description="OmpR/PhoB-type" evidence="10">
    <location>
        <begin position="136"/>
        <end position="236"/>
    </location>
</feature>
<dbReference type="InterPro" id="IPR036388">
    <property type="entry name" value="WH-like_DNA-bd_sf"/>
</dbReference>
<evidence type="ECO:0000256" key="6">
    <source>
        <dbReference type="ARBA" id="ARBA00023125"/>
    </source>
</evidence>
<feature type="domain" description="OmpR/PhoB-type" evidence="12">
    <location>
        <begin position="136"/>
        <end position="236"/>
    </location>
</feature>
<dbReference type="InterPro" id="IPR001789">
    <property type="entry name" value="Sig_transdc_resp-reg_receiver"/>
</dbReference>
<dbReference type="RefSeq" id="WP_307398140.1">
    <property type="nucleotide sequence ID" value="NZ_BAAADK010000012.1"/>
</dbReference>
<organism evidence="13 14">
    <name type="scientific">Caldalkalibacillus horti</name>
    <dbReference type="NCBI Taxonomy" id="77523"/>
    <lineage>
        <taxon>Bacteria</taxon>
        <taxon>Bacillati</taxon>
        <taxon>Bacillota</taxon>
        <taxon>Bacilli</taxon>
        <taxon>Bacillales</taxon>
        <taxon>Bacillaceae</taxon>
        <taxon>Caldalkalibacillus</taxon>
    </lineage>
</organism>
<dbReference type="Proteomes" id="UP001235840">
    <property type="component" value="Unassembled WGS sequence"/>
</dbReference>
<evidence type="ECO:0000256" key="1">
    <source>
        <dbReference type="ARBA" id="ARBA00004496"/>
    </source>
</evidence>
<dbReference type="SMART" id="SM00448">
    <property type="entry name" value="REC"/>
    <property type="match status" value="1"/>
</dbReference>
<comment type="caution">
    <text evidence="13">The sequence shown here is derived from an EMBL/GenBank/DDBJ whole genome shotgun (WGS) entry which is preliminary data.</text>
</comment>
<proteinExistence type="predicted"/>
<evidence type="ECO:0000259" key="12">
    <source>
        <dbReference type="PROSITE" id="PS51755"/>
    </source>
</evidence>
<evidence type="ECO:0000256" key="3">
    <source>
        <dbReference type="ARBA" id="ARBA00022553"/>
    </source>
</evidence>
<evidence type="ECO:0000256" key="8">
    <source>
        <dbReference type="ARBA" id="ARBA00023163"/>
    </source>
</evidence>
<dbReference type="SMART" id="SM00862">
    <property type="entry name" value="Trans_reg_C"/>
    <property type="match status" value="1"/>
</dbReference>
<evidence type="ECO:0000313" key="14">
    <source>
        <dbReference type="Proteomes" id="UP001235840"/>
    </source>
</evidence>
<reference evidence="13 14" key="1">
    <citation type="submission" date="2023-07" db="EMBL/GenBank/DDBJ databases">
        <title>Genomic Encyclopedia of Type Strains, Phase IV (KMG-IV): sequencing the most valuable type-strain genomes for metagenomic binning, comparative biology and taxonomic classification.</title>
        <authorList>
            <person name="Goeker M."/>
        </authorList>
    </citation>
    <scope>NUCLEOTIDE SEQUENCE [LARGE SCALE GENOMIC DNA]</scope>
    <source>
        <strain evidence="13 14">DSM 12751</strain>
    </source>
</reference>
<feature type="modified residue" description="4-aspartylphosphate" evidence="9">
    <location>
        <position position="54"/>
    </location>
</feature>
<comment type="subcellular location">
    <subcellularLocation>
        <location evidence="1">Cytoplasm</location>
    </subcellularLocation>
</comment>
<evidence type="ECO:0000259" key="11">
    <source>
        <dbReference type="PROSITE" id="PS50110"/>
    </source>
</evidence>
<dbReference type="InterPro" id="IPR001867">
    <property type="entry name" value="OmpR/PhoB-type_DNA-bd"/>
</dbReference>
<dbReference type="SUPFAM" id="SSF46894">
    <property type="entry name" value="C-terminal effector domain of the bipartite response regulators"/>
    <property type="match status" value="1"/>
</dbReference>
<evidence type="ECO:0000256" key="10">
    <source>
        <dbReference type="PROSITE-ProRule" id="PRU01091"/>
    </source>
</evidence>
<keyword evidence="3 9" id="KW-0597">Phosphoprotein</keyword>
<dbReference type="PROSITE" id="PS51755">
    <property type="entry name" value="OMPR_PHOB"/>
    <property type="match status" value="1"/>
</dbReference>
<protein>
    <submittedName>
        <fullName evidence="13">Two-component system response regulator ResD</fullName>
    </submittedName>
</protein>
<dbReference type="PANTHER" id="PTHR48111">
    <property type="entry name" value="REGULATOR OF RPOS"/>
    <property type="match status" value="1"/>
</dbReference>
<evidence type="ECO:0000256" key="9">
    <source>
        <dbReference type="PROSITE-ProRule" id="PRU00169"/>
    </source>
</evidence>
<dbReference type="EMBL" id="JAUSTY010000032">
    <property type="protein sequence ID" value="MDQ0168423.1"/>
    <property type="molecule type" value="Genomic_DNA"/>
</dbReference>
<dbReference type="PANTHER" id="PTHR48111:SF44">
    <property type="entry name" value="TRANSCRIPTIONAL REGULATORY PROTEIN RESD"/>
    <property type="match status" value="1"/>
</dbReference>
<dbReference type="InterPro" id="IPR011006">
    <property type="entry name" value="CheY-like_superfamily"/>
</dbReference>
<gene>
    <name evidence="13" type="ORF">J2S11_004385</name>
</gene>
<dbReference type="PROSITE" id="PS50110">
    <property type="entry name" value="RESPONSE_REGULATORY"/>
    <property type="match status" value="1"/>
</dbReference>
<dbReference type="Pfam" id="PF00486">
    <property type="entry name" value="Trans_reg_C"/>
    <property type="match status" value="1"/>
</dbReference>